<name>A0AB37ZDK2_9PSED</name>
<proteinExistence type="predicted"/>
<dbReference type="AlphaFoldDB" id="A0AB37ZDK2"/>
<sequence>MNNSNTTETPLSRDQALKLIYRHTHRDYRGKLADGTKSILTIRGIVALDDLTEAEVSDRLPLARRKEAERLQAKAPKVQEFQQLPHPSIIDPFEDGRAVRSKGGK</sequence>
<reference evidence="1 2" key="1">
    <citation type="submission" date="2016-10" db="EMBL/GenBank/DDBJ databases">
        <authorList>
            <person name="Varghese N."/>
            <person name="Submissions S."/>
        </authorList>
    </citation>
    <scope>NUCLEOTIDE SEQUENCE [LARGE SCALE GENOMIC DNA]</scope>
    <source>
        <strain evidence="1 2">DSM 17833</strain>
    </source>
</reference>
<dbReference type="EMBL" id="FMTL01000017">
    <property type="protein sequence ID" value="SCW90642.1"/>
    <property type="molecule type" value="Genomic_DNA"/>
</dbReference>
<organism evidence="1 2">
    <name type="scientific">Pseudomonas peli</name>
    <dbReference type="NCBI Taxonomy" id="592361"/>
    <lineage>
        <taxon>Bacteria</taxon>
        <taxon>Pseudomonadati</taxon>
        <taxon>Pseudomonadota</taxon>
        <taxon>Gammaproteobacteria</taxon>
        <taxon>Pseudomonadales</taxon>
        <taxon>Pseudomonadaceae</taxon>
        <taxon>Pseudomonas</taxon>
    </lineage>
</organism>
<comment type="caution">
    <text evidence="1">The sequence shown here is derived from an EMBL/GenBank/DDBJ whole genome shotgun (WGS) entry which is preliminary data.</text>
</comment>
<gene>
    <name evidence="1" type="ORF">SAMN05216370_0165</name>
</gene>
<dbReference type="RefSeq" id="WP_090256310.1">
    <property type="nucleotide sequence ID" value="NZ_FMTL01000017.1"/>
</dbReference>
<evidence type="ECO:0000313" key="2">
    <source>
        <dbReference type="Proteomes" id="UP000242418"/>
    </source>
</evidence>
<keyword evidence="2" id="KW-1185">Reference proteome</keyword>
<evidence type="ECO:0000313" key="1">
    <source>
        <dbReference type="EMBL" id="SCW90642.1"/>
    </source>
</evidence>
<protein>
    <submittedName>
        <fullName evidence="1">Uncharacterized protein</fullName>
    </submittedName>
</protein>
<dbReference type="Proteomes" id="UP000242418">
    <property type="component" value="Unassembled WGS sequence"/>
</dbReference>
<accession>A0AB37ZDK2</accession>